<dbReference type="PANTHER" id="PTHR23404">
    <property type="entry name" value="MOLYBDOPTERIN SYNTHASE RELATED"/>
    <property type="match status" value="1"/>
</dbReference>
<evidence type="ECO:0000313" key="3">
    <source>
        <dbReference type="Proteomes" id="UP000006666"/>
    </source>
</evidence>
<dbReference type="GO" id="GO:0006777">
    <property type="term" value="P:Mo-molybdopterin cofactor biosynthetic process"/>
    <property type="evidence" value="ECO:0007669"/>
    <property type="project" value="InterPro"/>
</dbReference>
<proteinExistence type="predicted"/>
<dbReference type="Gene3D" id="3.90.1170.40">
    <property type="entry name" value="Molybdopterin biosynthesis MoaE subunit"/>
    <property type="match status" value="1"/>
</dbReference>
<dbReference type="Proteomes" id="UP000006666">
    <property type="component" value="Chromosome"/>
</dbReference>
<dbReference type="InterPro" id="IPR003448">
    <property type="entry name" value="Mopterin_biosynth_MoaE"/>
</dbReference>
<dbReference type="AlphaFoldDB" id="C7NK91"/>
<dbReference type="EMBL" id="CP001686">
    <property type="protein sequence ID" value="ACV06929.1"/>
    <property type="molecule type" value="Genomic_DNA"/>
</dbReference>
<name>C7NK91_KYTSD</name>
<dbReference type="KEGG" id="kse:Ksed_19290"/>
<dbReference type="eggNOG" id="COG0314">
    <property type="taxonomic scope" value="Bacteria"/>
</dbReference>
<keyword evidence="3" id="KW-1185">Reference proteome</keyword>
<evidence type="ECO:0000313" key="2">
    <source>
        <dbReference type="EMBL" id="ACV06929.1"/>
    </source>
</evidence>
<dbReference type="RefSeq" id="WP_015779869.1">
    <property type="nucleotide sequence ID" value="NC_013169.1"/>
</dbReference>
<dbReference type="SUPFAM" id="SSF54690">
    <property type="entry name" value="Molybdopterin synthase subunit MoaE"/>
    <property type="match status" value="1"/>
</dbReference>
<dbReference type="STRING" id="478801.Ksed_19290"/>
<accession>C7NK91</accession>
<dbReference type="InterPro" id="IPR036563">
    <property type="entry name" value="MoaE_sf"/>
</dbReference>
<dbReference type="CDD" id="cd00756">
    <property type="entry name" value="MoaE"/>
    <property type="match status" value="1"/>
</dbReference>
<sequence length="170" mass="18322">MIPDDASHDRTGAPPRVHDPRVDDPRVVHARISDEPLEPAALERLVTEPHVGAVTTFTGRVRDHDPQAAGEVVALDYSCHPDAERALHEVAADVLAEHDPHGGTRVAVAHRIGRLEVGDPAIVVAVAAAHRAVTFAVCEALVEQVKARVPVWKHQREADGRSTWSNLGVS</sequence>
<gene>
    <name evidence="2" type="ordered locus">Ksed_19290</name>
</gene>
<dbReference type="Pfam" id="PF02391">
    <property type="entry name" value="MoaE"/>
    <property type="match status" value="1"/>
</dbReference>
<feature type="region of interest" description="Disordered" evidence="1">
    <location>
        <begin position="1"/>
        <end position="23"/>
    </location>
</feature>
<organism evidence="2 3">
    <name type="scientific">Kytococcus sedentarius (strain ATCC 14392 / DSM 20547 / JCM 11482 / CCUG 33030 / NBRC 15357 / NCTC 11040 / CCM 314 / 541)</name>
    <name type="common">Micrococcus sedentarius</name>
    <dbReference type="NCBI Taxonomy" id="478801"/>
    <lineage>
        <taxon>Bacteria</taxon>
        <taxon>Bacillati</taxon>
        <taxon>Actinomycetota</taxon>
        <taxon>Actinomycetes</taxon>
        <taxon>Micrococcales</taxon>
        <taxon>Kytococcaceae</taxon>
        <taxon>Kytococcus</taxon>
    </lineage>
</organism>
<protein>
    <submittedName>
        <fullName evidence="2">Molybdopterin synthase subunit MoaE</fullName>
    </submittedName>
</protein>
<dbReference type="HOGENOM" id="CLU_089568_1_1_11"/>
<reference evidence="2 3" key="1">
    <citation type="journal article" date="2009" name="Stand. Genomic Sci.">
        <title>Complete genome sequence of Kytococcus sedentarius type strain (541).</title>
        <authorList>
            <person name="Sims D."/>
            <person name="Brettin T."/>
            <person name="Detter J.C."/>
            <person name="Han C."/>
            <person name="Lapidus A."/>
            <person name="Copeland A."/>
            <person name="Glavina Del Rio T."/>
            <person name="Nolan M."/>
            <person name="Chen F."/>
            <person name="Lucas S."/>
            <person name="Tice H."/>
            <person name="Cheng J.F."/>
            <person name="Bruce D."/>
            <person name="Goodwin L."/>
            <person name="Pitluck S."/>
            <person name="Ovchinnikova G."/>
            <person name="Pati A."/>
            <person name="Ivanova N."/>
            <person name="Mavrommatis K."/>
            <person name="Chen A."/>
            <person name="Palaniappan K."/>
            <person name="D'haeseleer P."/>
            <person name="Chain P."/>
            <person name="Bristow J."/>
            <person name="Eisen J.A."/>
            <person name="Markowitz V."/>
            <person name="Hugenholtz P."/>
            <person name="Schneider S."/>
            <person name="Goker M."/>
            <person name="Pukall R."/>
            <person name="Kyrpides N.C."/>
            <person name="Klenk H.P."/>
        </authorList>
    </citation>
    <scope>NUCLEOTIDE SEQUENCE [LARGE SCALE GENOMIC DNA]</scope>
    <source>
        <strain evidence="3">ATCC 14392 / DSM 20547 / JCM 11482 / CCUG 33030 / NBRC 15357 / NCTC 11040 / CCM 314 / 541</strain>
    </source>
</reference>
<evidence type="ECO:0000256" key="1">
    <source>
        <dbReference type="SAM" id="MobiDB-lite"/>
    </source>
</evidence>